<name>D8P8H7_9BACT</name>
<feature type="signal peptide" evidence="1">
    <location>
        <begin position="1"/>
        <end position="24"/>
    </location>
</feature>
<protein>
    <submittedName>
        <fullName evidence="2">Uncharacterized protein</fullName>
    </submittedName>
</protein>
<sequence length="111" mass="12328">MTRANRLILFAGLVLALLPLQTMADTGDIGAIIESFVTKQFPNAANHFWIVNDTQWDGDEMIVDMNAIVTDRRKDAPTASRFLLLIVDGRLRGVQNIPLDAEAECQTEQEA</sequence>
<evidence type="ECO:0000313" key="3">
    <source>
        <dbReference type="Proteomes" id="UP000001660"/>
    </source>
</evidence>
<keyword evidence="3" id="KW-1185">Reference proteome</keyword>
<accession>D8P8H7</accession>
<dbReference type="EMBL" id="FP929003">
    <property type="protein sequence ID" value="CBK43809.1"/>
    <property type="molecule type" value="Genomic_DNA"/>
</dbReference>
<dbReference type="KEGG" id="nde:NIDE4141"/>
<organism evidence="2 3">
    <name type="scientific">Nitrospira defluvii</name>
    <dbReference type="NCBI Taxonomy" id="330214"/>
    <lineage>
        <taxon>Bacteria</taxon>
        <taxon>Pseudomonadati</taxon>
        <taxon>Nitrospirota</taxon>
        <taxon>Nitrospiria</taxon>
        <taxon>Nitrospirales</taxon>
        <taxon>Nitrospiraceae</taxon>
        <taxon>Nitrospira</taxon>
    </lineage>
</organism>
<proteinExistence type="predicted"/>
<evidence type="ECO:0000256" key="1">
    <source>
        <dbReference type="SAM" id="SignalP"/>
    </source>
</evidence>
<dbReference type="AlphaFoldDB" id="D8P8H7"/>
<gene>
    <name evidence="2" type="ORF">NIDE4141</name>
</gene>
<feature type="chain" id="PRO_5003119838" evidence="1">
    <location>
        <begin position="25"/>
        <end position="111"/>
    </location>
</feature>
<keyword evidence="1" id="KW-0732">Signal</keyword>
<dbReference type="HOGENOM" id="CLU_2153766_0_0_0"/>
<dbReference type="Proteomes" id="UP000001660">
    <property type="component" value="Chromosome"/>
</dbReference>
<reference evidence="2 3" key="1">
    <citation type="journal article" date="2010" name="Proc. Natl. Acad. Sci. U.S.A.">
        <title>A Nitrospira metagenome illuminates the physiology and evolution of globally important nitrite-oxidizing bacteria.</title>
        <authorList>
            <person name="Lucker S."/>
            <person name="Wagner M."/>
            <person name="Maixner F."/>
            <person name="Pelletier E."/>
            <person name="Koch H."/>
            <person name="Vacherie B."/>
            <person name="Rattei T."/>
            <person name="Sinninghe Damste J."/>
            <person name="Spieck E."/>
            <person name="Le Paslier D."/>
            <person name="Daims H."/>
        </authorList>
    </citation>
    <scope>NUCLEOTIDE SEQUENCE [LARGE SCALE GENOMIC DNA]</scope>
</reference>
<evidence type="ECO:0000313" key="2">
    <source>
        <dbReference type="EMBL" id="CBK43809.1"/>
    </source>
</evidence>
<dbReference type="OrthoDB" id="9807059at2"/>